<dbReference type="InterPro" id="IPR051453">
    <property type="entry name" value="MBL_Glyoxalase_II"/>
</dbReference>
<name>A0A1R3T5X3_9BACT</name>
<feature type="domain" description="Metallo-beta-lactamase" evidence="5">
    <location>
        <begin position="32"/>
        <end position="217"/>
    </location>
</feature>
<dbReference type="Proteomes" id="UP000187464">
    <property type="component" value="Chromosome I"/>
</dbReference>
<reference evidence="6 7" key="1">
    <citation type="submission" date="2016-08" db="EMBL/GenBank/DDBJ databases">
        <authorList>
            <person name="Seilhamer J.J."/>
        </authorList>
    </citation>
    <scope>NUCLEOTIDE SEQUENCE [LARGE SCALE GENOMIC DNA]</scope>
    <source>
        <strain evidence="6">M3/6</strain>
    </source>
</reference>
<evidence type="ECO:0000313" key="6">
    <source>
        <dbReference type="EMBL" id="SCD20698.1"/>
    </source>
</evidence>
<dbReference type="Pfam" id="PF00753">
    <property type="entry name" value="Lactamase_B"/>
    <property type="match status" value="1"/>
</dbReference>
<dbReference type="InterPro" id="IPR001279">
    <property type="entry name" value="Metallo-B-lactamas"/>
</dbReference>
<dbReference type="GO" id="GO:0016787">
    <property type="term" value="F:hydrolase activity"/>
    <property type="evidence" value="ECO:0007669"/>
    <property type="project" value="UniProtKB-KW"/>
</dbReference>
<gene>
    <name evidence="6" type="ORF">PSM36_1882</name>
</gene>
<dbReference type="SUPFAM" id="SSF56281">
    <property type="entry name" value="Metallo-hydrolase/oxidoreductase"/>
    <property type="match status" value="1"/>
</dbReference>
<evidence type="ECO:0000259" key="5">
    <source>
        <dbReference type="SMART" id="SM00849"/>
    </source>
</evidence>
<sequence length="235" mass="26175">MLNEIITGRGADFPSKEHISMNIKTFEFNPLGVNTYVLSDETRECVVIDPAPFYSEEKELLLSYLRSNNLKVRHILNTHLHFDHIFGVNLLASQFDVRVQCHPDDLFLLEDIAGQMQVFGLPGSNADFKPEIGNYLNEGDIVAFGNQSLRVFHTPGHSPGSVAFYHETEGCVFGGDLLFYSGVGRTDLPRGSYEDLVNSIETKMFTLPNNTVVYSGHGPATTIGFEKKNNPFVGQ</sequence>
<dbReference type="CDD" id="cd06262">
    <property type="entry name" value="metallo-hydrolase-like_MBL-fold"/>
    <property type="match status" value="1"/>
</dbReference>
<keyword evidence="4" id="KW-0862">Zinc</keyword>
<dbReference type="SMART" id="SM00849">
    <property type="entry name" value="Lactamase_B"/>
    <property type="match status" value="1"/>
</dbReference>
<dbReference type="KEGG" id="psac:PSM36_1882"/>
<evidence type="ECO:0000256" key="3">
    <source>
        <dbReference type="ARBA" id="ARBA00022801"/>
    </source>
</evidence>
<dbReference type="GO" id="GO:0046872">
    <property type="term" value="F:metal ion binding"/>
    <property type="evidence" value="ECO:0007669"/>
    <property type="project" value="UniProtKB-KW"/>
</dbReference>
<organism evidence="6 7">
    <name type="scientific">Proteiniphilum saccharofermentans</name>
    <dbReference type="NCBI Taxonomy" id="1642647"/>
    <lineage>
        <taxon>Bacteria</taxon>
        <taxon>Pseudomonadati</taxon>
        <taxon>Bacteroidota</taxon>
        <taxon>Bacteroidia</taxon>
        <taxon>Bacteroidales</taxon>
        <taxon>Dysgonomonadaceae</taxon>
        <taxon>Proteiniphilum</taxon>
    </lineage>
</organism>
<dbReference type="PANTHER" id="PTHR46233:SF3">
    <property type="entry name" value="HYDROXYACYLGLUTATHIONE HYDROLASE GLOC"/>
    <property type="match status" value="1"/>
</dbReference>
<comment type="cofactor">
    <cofactor evidence="1">
        <name>Zn(2+)</name>
        <dbReference type="ChEBI" id="CHEBI:29105"/>
    </cofactor>
</comment>
<dbReference type="STRING" id="1642647.PSM36_1882"/>
<protein>
    <submittedName>
        <fullName evidence="6">Glyoxylase or a related metal-dependent hydrolase</fullName>
    </submittedName>
</protein>
<proteinExistence type="predicted"/>
<keyword evidence="2" id="KW-0479">Metal-binding</keyword>
<dbReference type="EMBL" id="LT605205">
    <property type="protein sequence ID" value="SCD20698.1"/>
    <property type="molecule type" value="Genomic_DNA"/>
</dbReference>
<keyword evidence="7" id="KW-1185">Reference proteome</keyword>
<keyword evidence="3 6" id="KW-0378">Hydrolase</keyword>
<evidence type="ECO:0000256" key="4">
    <source>
        <dbReference type="ARBA" id="ARBA00022833"/>
    </source>
</evidence>
<dbReference type="Gene3D" id="3.60.15.10">
    <property type="entry name" value="Ribonuclease Z/Hydroxyacylglutathione hydrolase-like"/>
    <property type="match status" value="1"/>
</dbReference>
<dbReference type="AlphaFoldDB" id="A0A1R3T5X3"/>
<evidence type="ECO:0000313" key="7">
    <source>
        <dbReference type="Proteomes" id="UP000187464"/>
    </source>
</evidence>
<evidence type="ECO:0000256" key="2">
    <source>
        <dbReference type="ARBA" id="ARBA00022723"/>
    </source>
</evidence>
<dbReference type="PANTHER" id="PTHR46233">
    <property type="entry name" value="HYDROXYACYLGLUTATHIONE HYDROLASE GLOC"/>
    <property type="match status" value="1"/>
</dbReference>
<accession>A0A1R3T5X3</accession>
<dbReference type="InterPro" id="IPR036866">
    <property type="entry name" value="RibonucZ/Hydroxyglut_hydro"/>
</dbReference>
<evidence type="ECO:0000256" key="1">
    <source>
        <dbReference type="ARBA" id="ARBA00001947"/>
    </source>
</evidence>